<feature type="domain" description="Glycoside hydrolase family 19 catalytic" evidence="1">
    <location>
        <begin position="436"/>
        <end position="496"/>
    </location>
</feature>
<dbReference type="InterPro" id="IPR000726">
    <property type="entry name" value="Glyco_hydro_19_cat"/>
</dbReference>
<dbReference type="SUPFAM" id="SSF53955">
    <property type="entry name" value="Lysozyme-like"/>
    <property type="match status" value="1"/>
</dbReference>
<keyword evidence="2" id="KW-0378">Hydrolase</keyword>
<evidence type="ECO:0000259" key="1">
    <source>
        <dbReference type="Pfam" id="PF00182"/>
    </source>
</evidence>
<sequence>MSSLVTITSKFYDESGRRVINLNVKSRYKGSTRENQQKTDGKGFFIFQASSNRTIEILAKPPNTNDYTVFKTINSSVISFITNPIKVYLPKTIEEYRKENIKIPQSKTVKNFFKVVDSNGKVMTNFPIQSRPKGKKAFERSTNKEGVAEIESSPNREIEILVLASNEKFILKKSVNSGNGSQQPILIKLDEPYDSFKSLSTITLLDRNDNKYIVEKTNVEIVVQDSKEKNIITTSNGKITVRSHIGKWIKITVYKPDGTPLKSLDYLPQRINESSVKLHLDVDVIIGSTAKNEPNINKPITESIECKTCGKSLKIDINFIKNIAPKAKAEFQTALLQLPSFMKKYEVNSCRDLVNILAQGQIETESFTKLRESLNYTKKTFKKPENIYRISPTAINLGFKRRGMGEYTRQQKLNYIWSHLADNDAAYGFHLYGNDKYPNRDYRGRGLLHLTHFTSYEDCAKGTGLDVVNNPNLLENNYSVAIETGIWFWKNKKNGKIVNLTASESIKINSDSITTSITRLVNGGEMKLNERKIAKKEIARKFILKYGTCK</sequence>
<dbReference type="OrthoDB" id="9798982at2"/>
<dbReference type="Gene3D" id="1.10.530.10">
    <property type="match status" value="1"/>
</dbReference>
<proteinExistence type="predicted"/>
<dbReference type="AlphaFoldDB" id="A0A4R0EPJ7"/>
<dbReference type="EMBL" id="SJOA01000007">
    <property type="protein sequence ID" value="TCB59617.1"/>
    <property type="molecule type" value="Genomic_DNA"/>
</dbReference>
<protein>
    <submittedName>
        <fullName evidence="2">Glycoside hydrolase family 19</fullName>
    </submittedName>
</protein>
<dbReference type="Proteomes" id="UP000291380">
    <property type="component" value="Unassembled WGS sequence"/>
</dbReference>
<evidence type="ECO:0000313" key="3">
    <source>
        <dbReference type="Proteomes" id="UP000291380"/>
    </source>
</evidence>
<gene>
    <name evidence="2" type="ORF">E0H85_07280</name>
</gene>
<dbReference type="InterPro" id="IPR023346">
    <property type="entry name" value="Lysozyme-like_dom_sf"/>
</dbReference>
<dbReference type="GO" id="GO:0006032">
    <property type="term" value="P:chitin catabolic process"/>
    <property type="evidence" value="ECO:0007669"/>
    <property type="project" value="InterPro"/>
</dbReference>
<reference evidence="2 3" key="1">
    <citation type="submission" date="2019-02" db="EMBL/GenBank/DDBJ databases">
        <title>High diversity of culturable Acinetobacter species in natural soil and water ecosystems.</title>
        <authorList>
            <person name="Radolfova-Krizova L."/>
            <person name="Nemec A."/>
        </authorList>
    </citation>
    <scope>NUCLEOTIDE SEQUENCE [LARGE SCALE GENOMIC DNA]</scope>
    <source>
        <strain evidence="2 3">ANC 4281</strain>
    </source>
</reference>
<evidence type="ECO:0000313" key="2">
    <source>
        <dbReference type="EMBL" id="TCB59617.1"/>
    </source>
</evidence>
<organism evidence="2 3">
    <name type="scientific">Acinetobacter terrae</name>
    <dbReference type="NCBI Taxonomy" id="2731247"/>
    <lineage>
        <taxon>Bacteria</taxon>
        <taxon>Pseudomonadati</taxon>
        <taxon>Pseudomonadota</taxon>
        <taxon>Gammaproteobacteria</taxon>
        <taxon>Moraxellales</taxon>
        <taxon>Moraxellaceae</taxon>
        <taxon>Acinetobacter</taxon>
        <taxon>Acinetobacter Taxon 24</taxon>
    </lineage>
</organism>
<dbReference type="GO" id="GO:0004568">
    <property type="term" value="F:chitinase activity"/>
    <property type="evidence" value="ECO:0007669"/>
    <property type="project" value="InterPro"/>
</dbReference>
<dbReference type="GO" id="GO:0016998">
    <property type="term" value="P:cell wall macromolecule catabolic process"/>
    <property type="evidence" value="ECO:0007669"/>
    <property type="project" value="InterPro"/>
</dbReference>
<dbReference type="RefSeq" id="WP_131271048.1">
    <property type="nucleotide sequence ID" value="NZ_SJOA01000007.1"/>
</dbReference>
<accession>A0A4R0EPJ7</accession>
<comment type="caution">
    <text evidence="2">The sequence shown here is derived from an EMBL/GenBank/DDBJ whole genome shotgun (WGS) entry which is preliminary data.</text>
</comment>
<name>A0A4R0EPJ7_9GAMM</name>
<dbReference type="Pfam" id="PF00182">
    <property type="entry name" value="Glyco_hydro_19"/>
    <property type="match status" value="1"/>
</dbReference>